<accession>A0AAP3E2R6</accession>
<protein>
    <recommendedName>
        <fullName evidence="1">Domain of unknown function domain-containing protein</fullName>
    </recommendedName>
</protein>
<dbReference type="InterPro" id="IPR058415">
    <property type="entry name" value="DUF8102"/>
</dbReference>
<evidence type="ECO:0000313" key="2">
    <source>
        <dbReference type="EMBL" id="MCU4742956.1"/>
    </source>
</evidence>
<dbReference type="AlphaFoldDB" id="A0AAP3E2R6"/>
<dbReference type="RefSeq" id="WP_338004764.1">
    <property type="nucleotide sequence ID" value="NZ_JAOPKA010000011.1"/>
</dbReference>
<dbReference type="Pfam" id="PF26404">
    <property type="entry name" value="DUF8102"/>
    <property type="match status" value="1"/>
</dbReference>
<gene>
    <name evidence="2" type="ORF">OB960_16335</name>
</gene>
<evidence type="ECO:0000259" key="1">
    <source>
        <dbReference type="Pfam" id="PF26404"/>
    </source>
</evidence>
<comment type="caution">
    <text evidence="2">The sequence shown here is derived from an EMBL/GenBank/DDBJ whole genome shotgun (WGS) entry which is preliminary data.</text>
</comment>
<organism evidence="2 3">
    <name type="scientific">Natronoglomus mannanivorans</name>
    <dbReference type="NCBI Taxonomy" id="2979990"/>
    <lineage>
        <taxon>Archaea</taxon>
        <taxon>Methanobacteriati</taxon>
        <taxon>Methanobacteriota</taxon>
        <taxon>Stenosarchaea group</taxon>
        <taxon>Halobacteria</taxon>
        <taxon>Halobacteriales</taxon>
        <taxon>Natrialbaceae</taxon>
        <taxon>Natronoglomus</taxon>
    </lineage>
</organism>
<dbReference type="Proteomes" id="UP001321018">
    <property type="component" value="Unassembled WGS sequence"/>
</dbReference>
<reference evidence="2" key="1">
    <citation type="submission" date="2022-09" db="EMBL/GenBank/DDBJ databases">
        <title>Enrichment on poylsaccharides allowed isolation of novel metabolic and taxonomic groups of Haloarchaea.</title>
        <authorList>
            <person name="Sorokin D.Y."/>
            <person name="Elcheninov A.G."/>
            <person name="Khizhniak T.V."/>
            <person name="Kolganova T.V."/>
            <person name="Kublanov I.V."/>
        </authorList>
    </citation>
    <scope>NUCLEOTIDE SEQUENCE</scope>
    <source>
        <strain evidence="2">AArc-xg1-1</strain>
    </source>
</reference>
<proteinExistence type="predicted"/>
<sequence>MNTDTDRERGILSPADREYLLDEREMSHEQSKRNAEARIRRRITDGIVDFGLFVHYLERTDRQQVFAQATTDEAFVDGLTAMVAFAYIGLKEHGIDFERVLVPAVRSAEEAYAVEQSSTNVTVDVHFDVETTVNTTLEGIDGRITAGELVTPRELFSLVIEGGRDVANHDRIRLRLADDGSDRDHVERLAAYLEAEVRYPTASRAVLEIDDD</sequence>
<feature type="domain" description="Domain of unknown function" evidence="1">
    <location>
        <begin position="11"/>
        <end position="207"/>
    </location>
</feature>
<name>A0AAP3E2R6_9EURY</name>
<evidence type="ECO:0000313" key="3">
    <source>
        <dbReference type="Proteomes" id="UP001321018"/>
    </source>
</evidence>
<dbReference type="EMBL" id="JAOPKA010000011">
    <property type="protein sequence ID" value="MCU4742956.1"/>
    <property type="molecule type" value="Genomic_DNA"/>
</dbReference>